<proteinExistence type="predicted"/>
<comment type="caution">
    <text evidence="2">The sequence shown here is derived from an EMBL/GenBank/DDBJ whole genome shotgun (WGS) entry which is preliminary data.</text>
</comment>
<keyword evidence="3" id="KW-1185">Reference proteome</keyword>
<name>A0ABU9YVW0_9RHOO</name>
<dbReference type="RefSeq" id="WP_345918632.1">
    <property type="nucleotide sequence ID" value="NZ_JBDIVE010000002.1"/>
</dbReference>
<dbReference type="Proteomes" id="UP001410394">
    <property type="component" value="Unassembled WGS sequence"/>
</dbReference>
<evidence type="ECO:0000313" key="3">
    <source>
        <dbReference type="Proteomes" id="UP001410394"/>
    </source>
</evidence>
<sequence length="64" mass="6255">MRATGSSHSNNRRHGSGDSCATSDRAIATGDRAIAAGVCGTTPTFAASQADSEAANPCATAGQS</sequence>
<protein>
    <submittedName>
        <fullName evidence="2">Uncharacterized protein</fullName>
    </submittedName>
</protein>
<gene>
    <name evidence="2" type="ORF">ABDB84_05205</name>
</gene>
<accession>A0ABU9YVW0</accession>
<reference evidence="2 3" key="1">
    <citation type="journal article" date="2018" name="Int. J. Syst. Evol. Microbiol.">
        <title>Uliginosibacterium sediminicola sp. nov., isolated from freshwater sediment.</title>
        <authorList>
            <person name="Hwang W.M."/>
            <person name="Kim S.M."/>
            <person name="Kang K."/>
            <person name="Ahn T.Y."/>
        </authorList>
    </citation>
    <scope>NUCLEOTIDE SEQUENCE [LARGE SCALE GENOMIC DNA]</scope>
    <source>
        <strain evidence="2 3">M1-21</strain>
    </source>
</reference>
<dbReference type="EMBL" id="JBDIVE010000002">
    <property type="protein sequence ID" value="MEN3067869.1"/>
    <property type="molecule type" value="Genomic_DNA"/>
</dbReference>
<evidence type="ECO:0000313" key="2">
    <source>
        <dbReference type="EMBL" id="MEN3067869.1"/>
    </source>
</evidence>
<organism evidence="2 3">
    <name type="scientific">Uliginosibacterium sediminicola</name>
    <dbReference type="NCBI Taxonomy" id="2024550"/>
    <lineage>
        <taxon>Bacteria</taxon>
        <taxon>Pseudomonadati</taxon>
        <taxon>Pseudomonadota</taxon>
        <taxon>Betaproteobacteria</taxon>
        <taxon>Rhodocyclales</taxon>
        <taxon>Zoogloeaceae</taxon>
        <taxon>Uliginosibacterium</taxon>
    </lineage>
</organism>
<feature type="region of interest" description="Disordered" evidence="1">
    <location>
        <begin position="1"/>
        <end position="23"/>
    </location>
</feature>
<evidence type="ECO:0000256" key="1">
    <source>
        <dbReference type="SAM" id="MobiDB-lite"/>
    </source>
</evidence>